<feature type="domain" description="Beta-lactamase-related" evidence="3">
    <location>
        <begin position="55"/>
        <end position="180"/>
    </location>
</feature>
<evidence type="ECO:0000259" key="3">
    <source>
        <dbReference type="Pfam" id="PF00144"/>
    </source>
</evidence>
<keyword evidence="2" id="KW-0732">Signal</keyword>
<keyword evidence="5" id="KW-1185">Reference proteome</keyword>
<dbReference type="STRING" id="502025.Hoch_3802"/>
<feature type="region of interest" description="Disordered" evidence="1">
    <location>
        <begin position="407"/>
        <end position="426"/>
    </location>
</feature>
<reference evidence="4 5" key="1">
    <citation type="journal article" date="2010" name="Stand. Genomic Sci.">
        <title>Complete genome sequence of Haliangium ochraceum type strain (SMP-2).</title>
        <authorList>
            <consortium name="US DOE Joint Genome Institute (JGI-PGF)"/>
            <person name="Ivanova N."/>
            <person name="Daum C."/>
            <person name="Lang E."/>
            <person name="Abt B."/>
            <person name="Kopitz M."/>
            <person name="Saunders E."/>
            <person name="Lapidus A."/>
            <person name="Lucas S."/>
            <person name="Glavina Del Rio T."/>
            <person name="Nolan M."/>
            <person name="Tice H."/>
            <person name="Copeland A."/>
            <person name="Cheng J.F."/>
            <person name="Chen F."/>
            <person name="Bruce D."/>
            <person name="Goodwin L."/>
            <person name="Pitluck S."/>
            <person name="Mavromatis K."/>
            <person name="Pati A."/>
            <person name="Mikhailova N."/>
            <person name="Chen A."/>
            <person name="Palaniappan K."/>
            <person name="Land M."/>
            <person name="Hauser L."/>
            <person name="Chang Y.J."/>
            <person name="Jeffries C.D."/>
            <person name="Detter J.C."/>
            <person name="Brettin T."/>
            <person name="Rohde M."/>
            <person name="Goker M."/>
            <person name="Bristow J."/>
            <person name="Markowitz V."/>
            <person name="Eisen J.A."/>
            <person name="Hugenholtz P."/>
            <person name="Kyrpides N.C."/>
            <person name="Klenk H.P."/>
        </authorList>
    </citation>
    <scope>NUCLEOTIDE SEQUENCE [LARGE SCALE GENOMIC DNA]</scope>
    <source>
        <strain evidence="5">DSM 14365 / CIP 107738 / JCM 11303 / AJ 13395 / SMP-2</strain>
    </source>
</reference>
<dbReference type="SUPFAM" id="SSF56601">
    <property type="entry name" value="beta-lactamase/transpeptidase-like"/>
    <property type="match status" value="2"/>
</dbReference>
<dbReference type="InterPro" id="IPR001466">
    <property type="entry name" value="Beta-lactam-related"/>
</dbReference>
<feature type="domain" description="Beta-lactamase-related" evidence="3">
    <location>
        <begin position="246"/>
        <end position="383"/>
    </location>
</feature>
<feature type="region of interest" description="Disordered" evidence="1">
    <location>
        <begin position="28"/>
        <end position="47"/>
    </location>
</feature>
<organism evidence="4 5">
    <name type="scientific">Haliangium ochraceum (strain DSM 14365 / JCM 11303 / SMP-2)</name>
    <dbReference type="NCBI Taxonomy" id="502025"/>
    <lineage>
        <taxon>Bacteria</taxon>
        <taxon>Pseudomonadati</taxon>
        <taxon>Myxococcota</taxon>
        <taxon>Polyangia</taxon>
        <taxon>Haliangiales</taxon>
        <taxon>Kofleriaceae</taxon>
        <taxon>Haliangium</taxon>
    </lineage>
</organism>
<gene>
    <name evidence="4" type="ordered locus">Hoch_3802</name>
</gene>
<dbReference type="PANTHER" id="PTHR46825">
    <property type="entry name" value="D-ALANYL-D-ALANINE-CARBOXYPEPTIDASE/ENDOPEPTIDASE AMPH"/>
    <property type="match status" value="1"/>
</dbReference>
<dbReference type="EMBL" id="CP001804">
    <property type="protein sequence ID" value="ACY16302.1"/>
    <property type="molecule type" value="Genomic_DNA"/>
</dbReference>
<name>D0LYF2_HALO1</name>
<feature type="compositionally biased region" description="Pro residues" evidence="1">
    <location>
        <begin position="29"/>
        <end position="41"/>
    </location>
</feature>
<accession>D0LYF2</accession>
<dbReference type="Pfam" id="PF00144">
    <property type="entry name" value="Beta-lactamase"/>
    <property type="match status" value="2"/>
</dbReference>
<protein>
    <submittedName>
        <fullName evidence="4">Beta-lactamase</fullName>
    </submittedName>
</protein>
<dbReference type="HOGENOM" id="CLU_643669_0_0_7"/>
<feature type="signal peptide" evidence="2">
    <location>
        <begin position="1"/>
        <end position="22"/>
    </location>
</feature>
<evidence type="ECO:0000313" key="4">
    <source>
        <dbReference type="EMBL" id="ACY16302.1"/>
    </source>
</evidence>
<dbReference type="InterPro" id="IPR012338">
    <property type="entry name" value="Beta-lactam/transpept-like"/>
</dbReference>
<dbReference type="PANTHER" id="PTHR46825:SF8">
    <property type="entry name" value="BETA-LACTAMASE-RELATED"/>
    <property type="match status" value="1"/>
</dbReference>
<dbReference type="Proteomes" id="UP000001880">
    <property type="component" value="Chromosome"/>
</dbReference>
<feature type="region of interest" description="Disordered" evidence="1">
    <location>
        <begin position="205"/>
        <end position="244"/>
    </location>
</feature>
<dbReference type="InterPro" id="IPR050491">
    <property type="entry name" value="AmpC-like"/>
</dbReference>
<feature type="chain" id="PRO_5003011674" evidence="2">
    <location>
        <begin position="23"/>
        <end position="426"/>
    </location>
</feature>
<evidence type="ECO:0000256" key="2">
    <source>
        <dbReference type="SAM" id="SignalP"/>
    </source>
</evidence>
<dbReference type="Gene3D" id="3.40.710.10">
    <property type="entry name" value="DD-peptidase/beta-lactamase superfamily"/>
    <property type="match status" value="2"/>
</dbReference>
<dbReference type="AlphaFoldDB" id="D0LYF2"/>
<feature type="compositionally biased region" description="Basic residues" evidence="1">
    <location>
        <begin position="217"/>
        <end position="231"/>
    </location>
</feature>
<dbReference type="KEGG" id="hoh:Hoch_3802"/>
<evidence type="ECO:0000256" key="1">
    <source>
        <dbReference type="SAM" id="MobiDB-lite"/>
    </source>
</evidence>
<evidence type="ECO:0000313" key="5">
    <source>
        <dbReference type="Proteomes" id="UP000001880"/>
    </source>
</evidence>
<sequence length="426" mass="43206">MPTPISALLLALLAALAAALGAAGCGEAPPTPVVPEPPPRPSSGDPVQDLLDLRVDALLSQARGAGVVVGVVRQGRARLYSYGRITSDRVLSPDGATVYEIGALSQVFTGLLLADAAARGELRLDDSIAARLAGGAGGDERALSALRARLFELATHTSGLPEAAQVPGSGQAVVRAAARAGAPGEGGYQPSELGQALLTVALAEQPSPAQAQPAAKAKPKRKRRRRRKGKRPPPAPAPAQARPVDYETRLLDRVLLPLGMSSTRSAGATMAGALAEGHATSGAALEPASGALAACCRLRSSGQDLLRLLGGYLRVGGRLSEPMALTLQAHARADDAPAALGLGWLLDDGLAYQVHRGHGFSGFLGLRPEPGVAVVILASSDGFALESLGREVLELLVEHDQAVDTAAAPAPASSAGAAAAASGRRS</sequence>
<dbReference type="eggNOG" id="COG1680">
    <property type="taxonomic scope" value="Bacteria"/>
</dbReference>
<proteinExistence type="predicted"/>